<accession>A6G6W9</accession>
<sequence length="175" mass="17123">MKSVTMKNTLITLAFLGGLSLLGCDSGGDKAAGADAAAKPGSCQEGGPTGSTCSDYTAEGAKDGKSFCEKTGGGKNVWSDDKCPTENKIGTCERSDGQSQHYYSTGEDAMDADGAKEMCVELSNGKWVEASAAAPAEPAPAADGAAPAGDAAAPAAEGAAPAGDAPAEAPKAEAG</sequence>
<gene>
    <name evidence="2" type="ORF">PPSIR1_06221</name>
</gene>
<feature type="region of interest" description="Disordered" evidence="1">
    <location>
        <begin position="131"/>
        <end position="175"/>
    </location>
</feature>
<proteinExistence type="predicted"/>
<comment type="caution">
    <text evidence="2">The sequence shown here is derived from an EMBL/GenBank/DDBJ whole genome shotgun (WGS) entry which is preliminary data.</text>
</comment>
<dbReference type="Proteomes" id="UP000005801">
    <property type="component" value="Unassembled WGS sequence"/>
</dbReference>
<keyword evidence="3" id="KW-1185">Reference proteome</keyword>
<evidence type="ECO:0000313" key="2">
    <source>
        <dbReference type="EMBL" id="EDM78422.1"/>
    </source>
</evidence>
<evidence type="ECO:0000256" key="1">
    <source>
        <dbReference type="SAM" id="MobiDB-lite"/>
    </source>
</evidence>
<evidence type="ECO:0000313" key="3">
    <source>
        <dbReference type="Proteomes" id="UP000005801"/>
    </source>
</evidence>
<reference evidence="2 3" key="1">
    <citation type="submission" date="2007-06" db="EMBL/GenBank/DDBJ databases">
        <authorList>
            <person name="Shimkets L."/>
            <person name="Ferriera S."/>
            <person name="Johnson J."/>
            <person name="Kravitz S."/>
            <person name="Beeson K."/>
            <person name="Sutton G."/>
            <person name="Rogers Y.-H."/>
            <person name="Friedman R."/>
            <person name="Frazier M."/>
            <person name="Venter J.C."/>
        </authorList>
    </citation>
    <scope>NUCLEOTIDE SEQUENCE [LARGE SCALE GENOMIC DNA]</scope>
    <source>
        <strain evidence="2 3">SIR-1</strain>
    </source>
</reference>
<protein>
    <submittedName>
        <fullName evidence="2">Uncharacterized protein</fullName>
    </submittedName>
</protein>
<name>A6G6W9_9BACT</name>
<organism evidence="2 3">
    <name type="scientific">Plesiocystis pacifica SIR-1</name>
    <dbReference type="NCBI Taxonomy" id="391625"/>
    <lineage>
        <taxon>Bacteria</taxon>
        <taxon>Pseudomonadati</taxon>
        <taxon>Myxococcota</taxon>
        <taxon>Polyangia</taxon>
        <taxon>Nannocystales</taxon>
        <taxon>Nannocystaceae</taxon>
        <taxon>Plesiocystis</taxon>
    </lineage>
</organism>
<dbReference type="PROSITE" id="PS51257">
    <property type="entry name" value="PROKAR_LIPOPROTEIN"/>
    <property type="match status" value="1"/>
</dbReference>
<feature type="compositionally biased region" description="Low complexity" evidence="1">
    <location>
        <begin position="131"/>
        <end position="169"/>
    </location>
</feature>
<dbReference type="AlphaFoldDB" id="A6G6W9"/>
<dbReference type="EMBL" id="ABCS01000031">
    <property type="protein sequence ID" value="EDM78422.1"/>
    <property type="molecule type" value="Genomic_DNA"/>
</dbReference>